<evidence type="ECO:0000313" key="2">
    <source>
        <dbReference type="Proteomes" id="UP001066276"/>
    </source>
</evidence>
<reference evidence="1" key="1">
    <citation type="journal article" date="2022" name="bioRxiv">
        <title>Sequencing and chromosome-scale assembly of the giantPleurodeles waltlgenome.</title>
        <authorList>
            <person name="Brown T."/>
            <person name="Elewa A."/>
            <person name="Iarovenko S."/>
            <person name="Subramanian E."/>
            <person name="Araus A.J."/>
            <person name="Petzold A."/>
            <person name="Susuki M."/>
            <person name="Suzuki K.-i.T."/>
            <person name="Hayashi T."/>
            <person name="Toyoda A."/>
            <person name="Oliveira C."/>
            <person name="Osipova E."/>
            <person name="Leigh N.D."/>
            <person name="Simon A."/>
            <person name="Yun M.H."/>
        </authorList>
    </citation>
    <scope>NUCLEOTIDE SEQUENCE</scope>
    <source>
        <strain evidence="1">20211129_DDA</strain>
        <tissue evidence="1">Liver</tissue>
    </source>
</reference>
<dbReference type="AlphaFoldDB" id="A0AAV7R2E4"/>
<comment type="caution">
    <text evidence="1">The sequence shown here is derived from an EMBL/GenBank/DDBJ whole genome shotgun (WGS) entry which is preliminary data.</text>
</comment>
<gene>
    <name evidence="1" type="ORF">NDU88_011095</name>
</gene>
<organism evidence="1 2">
    <name type="scientific">Pleurodeles waltl</name>
    <name type="common">Iberian ribbed newt</name>
    <dbReference type="NCBI Taxonomy" id="8319"/>
    <lineage>
        <taxon>Eukaryota</taxon>
        <taxon>Metazoa</taxon>
        <taxon>Chordata</taxon>
        <taxon>Craniata</taxon>
        <taxon>Vertebrata</taxon>
        <taxon>Euteleostomi</taxon>
        <taxon>Amphibia</taxon>
        <taxon>Batrachia</taxon>
        <taxon>Caudata</taxon>
        <taxon>Salamandroidea</taxon>
        <taxon>Salamandridae</taxon>
        <taxon>Pleurodelinae</taxon>
        <taxon>Pleurodeles</taxon>
    </lineage>
</organism>
<name>A0AAV7R2E4_PLEWA</name>
<evidence type="ECO:0000313" key="1">
    <source>
        <dbReference type="EMBL" id="KAJ1144800.1"/>
    </source>
</evidence>
<protein>
    <submittedName>
        <fullName evidence="1">Uncharacterized protein</fullName>
    </submittedName>
</protein>
<sequence length="78" mass="8798">MTAGGCGDLEGCDVPRRSLSISTECILHQKTSHRDKGFDGRKNKLIPASGYENLQKRDLLTKINTKNYAKVRCPRYEN</sequence>
<proteinExistence type="predicted"/>
<keyword evidence="2" id="KW-1185">Reference proteome</keyword>
<accession>A0AAV7R2E4</accession>
<dbReference type="Proteomes" id="UP001066276">
    <property type="component" value="Chromosome 6"/>
</dbReference>
<dbReference type="EMBL" id="JANPWB010000010">
    <property type="protein sequence ID" value="KAJ1144800.1"/>
    <property type="molecule type" value="Genomic_DNA"/>
</dbReference>